<dbReference type="InterPro" id="IPR051083">
    <property type="entry name" value="GrpII_Intron_Splice-Mob/Def"/>
</dbReference>
<dbReference type="Pfam" id="PF08388">
    <property type="entry name" value="GIIM"/>
    <property type="match status" value="1"/>
</dbReference>
<evidence type="ECO:0000256" key="6">
    <source>
        <dbReference type="ARBA" id="ARBA00022918"/>
    </source>
</evidence>
<name>A0A653AA79_UNCDX</name>
<dbReference type="GO" id="GO:0003723">
    <property type="term" value="F:RNA binding"/>
    <property type="evidence" value="ECO:0007669"/>
    <property type="project" value="InterPro"/>
</dbReference>
<evidence type="ECO:0000256" key="3">
    <source>
        <dbReference type="ARBA" id="ARBA00022695"/>
    </source>
</evidence>
<dbReference type="InterPro" id="IPR013597">
    <property type="entry name" value="Mat_intron_G2"/>
</dbReference>
<feature type="compositionally biased region" description="Polar residues" evidence="10">
    <location>
        <begin position="1"/>
        <end position="17"/>
    </location>
</feature>
<evidence type="ECO:0000256" key="10">
    <source>
        <dbReference type="SAM" id="MobiDB-lite"/>
    </source>
</evidence>
<dbReference type="InterPro" id="IPR000123">
    <property type="entry name" value="Reverse_transcriptase_msDNA"/>
</dbReference>
<keyword evidence="3" id="KW-0548">Nucleotidyltransferase</keyword>
<dbReference type="GO" id="GO:0046872">
    <property type="term" value="F:metal ion binding"/>
    <property type="evidence" value="ECO:0007669"/>
    <property type="project" value="UniProtKB-KW"/>
</dbReference>
<dbReference type="NCBIfam" id="TIGR04416">
    <property type="entry name" value="group_II_RT_mat"/>
    <property type="match status" value="1"/>
</dbReference>
<evidence type="ECO:0000256" key="1">
    <source>
        <dbReference type="ARBA" id="ARBA00012493"/>
    </source>
</evidence>
<reference evidence="12" key="1">
    <citation type="submission" date="2018-07" db="EMBL/GenBank/DDBJ databases">
        <authorList>
            <consortium name="Genoscope - CEA"/>
            <person name="William W."/>
        </authorList>
    </citation>
    <scope>NUCLEOTIDE SEQUENCE</scope>
    <source>
        <strain evidence="12">IK1</strain>
    </source>
</reference>
<evidence type="ECO:0000313" key="12">
    <source>
        <dbReference type="EMBL" id="VBB44905.1"/>
    </source>
</evidence>
<dbReference type="AlphaFoldDB" id="A0A653AA79"/>
<keyword evidence="2" id="KW-0808">Transferase</keyword>
<keyword evidence="4" id="KW-0479">Metal-binding</keyword>
<dbReference type="SUPFAM" id="SSF56672">
    <property type="entry name" value="DNA/RNA polymerases"/>
    <property type="match status" value="1"/>
</dbReference>
<dbReference type="Pfam" id="PF00078">
    <property type="entry name" value="RVT_1"/>
    <property type="match status" value="1"/>
</dbReference>
<dbReference type="EMBL" id="UPXX01000029">
    <property type="protein sequence ID" value="VBB44905.1"/>
    <property type="molecule type" value="Genomic_DNA"/>
</dbReference>
<keyword evidence="5" id="KW-0460">Magnesium</keyword>
<proteinExistence type="inferred from homology"/>
<evidence type="ECO:0000256" key="5">
    <source>
        <dbReference type="ARBA" id="ARBA00022842"/>
    </source>
</evidence>
<comment type="similarity">
    <text evidence="8">Belongs to the bacterial reverse transcriptase family.</text>
</comment>
<dbReference type="PANTHER" id="PTHR34047:SF8">
    <property type="entry name" value="PROTEIN YKFC"/>
    <property type="match status" value="1"/>
</dbReference>
<evidence type="ECO:0000256" key="4">
    <source>
        <dbReference type="ARBA" id="ARBA00022723"/>
    </source>
</evidence>
<dbReference type="GO" id="GO:0003964">
    <property type="term" value="F:RNA-directed DNA polymerase activity"/>
    <property type="evidence" value="ECO:0007669"/>
    <property type="project" value="UniProtKB-KW"/>
</dbReference>
<evidence type="ECO:0000259" key="11">
    <source>
        <dbReference type="PROSITE" id="PS50878"/>
    </source>
</evidence>
<gene>
    <name evidence="12" type="ORF">TRIP_B350076</name>
</gene>
<sequence>MVPQQLQFQWDRSSNSKGEAGGESASVCQMTEASETPRPANPRLMEEVVQRENLIKALKRVQANKGSPGIDGMTVDEVKDYLKIHWPQLREQLLGDEYKPQPVKQVMIPKPGGGIRHLGIPIVIDRFIQQALLQVLMPVYDPTFSDHSYGFRPARNAHQAVRQAKEYIEAGHGWVVDLDLEKFFDRINHDILMERISRRIGDKRILRLIRRYLQAGIMSHGVVLERYEGTPQGGPLSPLLSNILLDEMDKELERRGHAFCRYADDCNIYVHSERAGKRVLGSIERFLSKRLKLKVNRNKTAVARPQERKFLGFSFTSGRKLKIKLSEKALKNAKYRIKRITRRSRGVNLQQIIKELNVFTRGWVGYYRLIETPTVLRDLDSWIRRRLRCFVMKKWINNCHTRYKGLLALGVSDRNAKPVAGSRKGPWVMSNMKPVQVGMPNHFFAKRGLQPLLNQYNRLVTAI</sequence>
<feature type="domain" description="Reverse transcriptase" evidence="11">
    <location>
        <begin position="89"/>
        <end position="315"/>
    </location>
</feature>
<dbReference type="InterPro" id="IPR043502">
    <property type="entry name" value="DNA/RNA_pol_sf"/>
</dbReference>
<dbReference type="InterPro" id="IPR030931">
    <property type="entry name" value="Group_II_RT_mat"/>
</dbReference>
<keyword evidence="7" id="KW-0051">Antiviral defense</keyword>
<dbReference type="InterPro" id="IPR000477">
    <property type="entry name" value="RT_dom"/>
</dbReference>
<evidence type="ECO:0000256" key="8">
    <source>
        <dbReference type="ARBA" id="ARBA00034120"/>
    </source>
</evidence>
<protein>
    <recommendedName>
        <fullName evidence="1">RNA-directed DNA polymerase</fullName>
        <ecNumber evidence="1">2.7.7.49</ecNumber>
    </recommendedName>
</protein>
<evidence type="ECO:0000256" key="9">
    <source>
        <dbReference type="ARBA" id="ARBA00048173"/>
    </source>
</evidence>
<dbReference type="CDD" id="cd01651">
    <property type="entry name" value="RT_G2_intron"/>
    <property type="match status" value="1"/>
</dbReference>
<dbReference type="GO" id="GO:0051607">
    <property type="term" value="P:defense response to virus"/>
    <property type="evidence" value="ECO:0007669"/>
    <property type="project" value="UniProtKB-KW"/>
</dbReference>
<dbReference type="EC" id="2.7.7.49" evidence="1"/>
<dbReference type="PANTHER" id="PTHR34047">
    <property type="entry name" value="NUCLEAR INTRON MATURASE 1, MITOCHONDRIAL-RELATED"/>
    <property type="match status" value="1"/>
</dbReference>
<evidence type="ECO:0000256" key="7">
    <source>
        <dbReference type="ARBA" id="ARBA00023118"/>
    </source>
</evidence>
<feature type="region of interest" description="Disordered" evidence="10">
    <location>
        <begin position="1"/>
        <end position="39"/>
    </location>
</feature>
<organism evidence="12">
    <name type="scientific">Uncultured Desulfatiglans sp</name>
    <dbReference type="NCBI Taxonomy" id="1748965"/>
    <lineage>
        <taxon>Bacteria</taxon>
        <taxon>Pseudomonadati</taxon>
        <taxon>Thermodesulfobacteriota</taxon>
        <taxon>Desulfobacteria</taxon>
        <taxon>Desulfatiglandales</taxon>
        <taxon>Desulfatiglandaceae</taxon>
        <taxon>Desulfatiglans</taxon>
        <taxon>environmental samples</taxon>
    </lineage>
</organism>
<keyword evidence="6 12" id="KW-0695">RNA-directed DNA polymerase</keyword>
<comment type="catalytic activity">
    <reaction evidence="9">
        <text>DNA(n) + a 2'-deoxyribonucleoside 5'-triphosphate = DNA(n+1) + diphosphate</text>
        <dbReference type="Rhea" id="RHEA:22508"/>
        <dbReference type="Rhea" id="RHEA-COMP:17339"/>
        <dbReference type="Rhea" id="RHEA-COMP:17340"/>
        <dbReference type="ChEBI" id="CHEBI:33019"/>
        <dbReference type="ChEBI" id="CHEBI:61560"/>
        <dbReference type="ChEBI" id="CHEBI:173112"/>
        <dbReference type="EC" id="2.7.7.49"/>
    </reaction>
</comment>
<dbReference type="PRINTS" id="PR00866">
    <property type="entry name" value="RNADNAPOLMS"/>
</dbReference>
<dbReference type="PROSITE" id="PS50878">
    <property type="entry name" value="RT_POL"/>
    <property type="match status" value="1"/>
</dbReference>
<evidence type="ECO:0000256" key="2">
    <source>
        <dbReference type="ARBA" id="ARBA00022679"/>
    </source>
</evidence>
<accession>A0A653AA79</accession>